<feature type="chain" id="PRO_5021886551" description="Carboxypeptidase Y inhibitor" evidence="2">
    <location>
        <begin position="17"/>
        <end position="227"/>
    </location>
</feature>
<evidence type="ECO:0000256" key="2">
    <source>
        <dbReference type="SAM" id="SignalP"/>
    </source>
</evidence>
<feature type="region of interest" description="Disordered" evidence="1">
    <location>
        <begin position="182"/>
        <end position="203"/>
    </location>
</feature>
<organism evidence="3 4">
    <name type="scientific">Venturia effusa</name>
    <dbReference type="NCBI Taxonomy" id="50376"/>
    <lineage>
        <taxon>Eukaryota</taxon>
        <taxon>Fungi</taxon>
        <taxon>Dikarya</taxon>
        <taxon>Ascomycota</taxon>
        <taxon>Pezizomycotina</taxon>
        <taxon>Dothideomycetes</taxon>
        <taxon>Pleosporomycetidae</taxon>
        <taxon>Venturiales</taxon>
        <taxon>Venturiaceae</taxon>
        <taxon>Venturia</taxon>
    </lineage>
</organism>
<keyword evidence="4" id="KW-1185">Reference proteome</keyword>
<dbReference type="Proteomes" id="UP000316270">
    <property type="component" value="Chromosome 8"/>
</dbReference>
<evidence type="ECO:0000256" key="1">
    <source>
        <dbReference type="SAM" id="MobiDB-lite"/>
    </source>
</evidence>
<dbReference type="Gene3D" id="3.90.280.10">
    <property type="entry name" value="PEBP-like"/>
    <property type="match status" value="1"/>
</dbReference>
<dbReference type="GO" id="GO:0030162">
    <property type="term" value="P:regulation of proteolysis"/>
    <property type="evidence" value="ECO:0007669"/>
    <property type="project" value="TreeGrafter"/>
</dbReference>
<dbReference type="PANTHER" id="PTHR11362">
    <property type="entry name" value="PHOSPHATIDYLETHANOLAMINE-BINDING PROTEIN"/>
    <property type="match status" value="1"/>
</dbReference>
<accession>A0A517LBE7</accession>
<evidence type="ECO:0000313" key="4">
    <source>
        <dbReference type="Proteomes" id="UP000316270"/>
    </source>
</evidence>
<feature type="signal peptide" evidence="2">
    <location>
        <begin position="1"/>
        <end position="16"/>
    </location>
</feature>
<feature type="compositionally biased region" description="Basic and acidic residues" evidence="1">
    <location>
        <begin position="182"/>
        <end position="193"/>
    </location>
</feature>
<name>A0A517LBE7_9PEZI</name>
<keyword evidence="2" id="KW-0732">Signal</keyword>
<dbReference type="GO" id="GO:0005543">
    <property type="term" value="F:phospholipid binding"/>
    <property type="evidence" value="ECO:0007669"/>
    <property type="project" value="TreeGrafter"/>
</dbReference>
<dbReference type="SUPFAM" id="SSF49777">
    <property type="entry name" value="PEBP-like"/>
    <property type="match status" value="1"/>
</dbReference>
<dbReference type="InterPro" id="IPR035810">
    <property type="entry name" value="PEBP_euk"/>
</dbReference>
<dbReference type="PANTHER" id="PTHR11362:SF148">
    <property type="entry name" value="CARBOXYPEPTIDASE Y INHIBITOR"/>
    <property type="match status" value="1"/>
</dbReference>
<proteinExistence type="predicted"/>
<protein>
    <recommendedName>
        <fullName evidence="5">Carboxypeptidase Y inhibitor</fullName>
    </recommendedName>
</protein>
<evidence type="ECO:0000313" key="3">
    <source>
        <dbReference type="EMBL" id="QDS72956.1"/>
    </source>
</evidence>
<reference evidence="3 4" key="1">
    <citation type="submission" date="2019-07" db="EMBL/GenBank/DDBJ databases">
        <title>Finished genome of Venturia effusa.</title>
        <authorList>
            <person name="Young C.A."/>
            <person name="Cox M.P."/>
            <person name="Ganley A.R.D."/>
            <person name="David W.J."/>
        </authorList>
    </citation>
    <scope>NUCLEOTIDE SEQUENCE [LARGE SCALE GENOMIC DNA]</scope>
    <source>
        <strain evidence="4">albino</strain>
    </source>
</reference>
<dbReference type="OrthoDB" id="2506647at2759"/>
<dbReference type="EMBL" id="CP042192">
    <property type="protein sequence ID" value="QDS72956.1"/>
    <property type="molecule type" value="Genomic_DNA"/>
</dbReference>
<evidence type="ECO:0008006" key="5">
    <source>
        <dbReference type="Google" id="ProtNLM"/>
    </source>
</evidence>
<dbReference type="InterPro" id="IPR008914">
    <property type="entry name" value="PEBP"/>
</dbReference>
<dbReference type="CDD" id="cd00866">
    <property type="entry name" value="PEBP_euk"/>
    <property type="match status" value="1"/>
</dbReference>
<gene>
    <name evidence="3" type="ORF">FKW77_008524</name>
</gene>
<dbReference type="GO" id="GO:0030414">
    <property type="term" value="F:peptidase inhibitor activity"/>
    <property type="evidence" value="ECO:0007669"/>
    <property type="project" value="TreeGrafter"/>
</dbReference>
<sequence length="227" mass="25403">MIQLLRFPLLAAGLLGQLINALLTDQVVFNSDSTNHLKVRQKILRLLDAEIIPTVIDDFVPALTLIVSWPNKTAKLGNTIKPDQLQDAPTVKLHGTHRIEWSGVQYTIALTDPDAPSRDNPKWSEMCHWIATNIPVTSLAVNTEGSVSMNMKEIMPYKPLGPPPKTGKHRYVFLAFARTTKEPKLSKPKDRQHWGTGKKKHGVRDWAAENGLTPVAANFIYSQNEEQ</sequence>
<dbReference type="InterPro" id="IPR036610">
    <property type="entry name" value="PEBP-like_sf"/>
</dbReference>
<dbReference type="STRING" id="50376.A0A517LBE7"/>
<dbReference type="GO" id="GO:0046578">
    <property type="term" value="P:regulation of Ras protein signal transduction"/>
    <property type="evidence" value="ECO:0007669"/>
    <property type="project" value="TreeGrafter"/>
</dbReference>
<dbReference type="Pfam" id="PF01161">
    <property type="entry name" value="PBP"/>
    <property type="match status" value="1"/>
</dbReference>
<dbReference type="AlphaFoldDB" id="A0A517LBE7"/>